<keyword evidence="2" id="KW-1185">Reference proteome</keyword>
<evidence type="ECO:0000313" key="1">
    <source>
        <dbReference type="EMBL" id="MEM5342175.1"/>
    </source>
</evidence>
<dbReference type="RefSeq" id="WP_338048161.1">
    <property type="nucleotide sequence ID" value="NZ_JAZHFZ010000015.1"/>
</dbReference>
<reference evidence="1 2" key="1">
    <citation type="submission" date="2024-01" db="EMBL/GenBank/DDBJ databases">
        <title>The diversity of rhizobia nodulating Mimosa spp. in eleven states of Brazil covering several biomes is determined by host plant, location, and edaphic factors.</title>
        <authorList>
            <person name="Rouws L."/>
            <person name="Barauna A."/>
            <person name="Beukes C."/>
            <person name="De Faria S.M."/>
            <person name="Gross E."/>
            <person name="Dos Reis Junior F.B."/>
            <person name="Simon M."/>
            <person name="Maluk M."/>
            <person name="Odee D.W."/>
            <person name="Kenicer G."/>
            <person name="Young J.P.W."/>
            <person name="Reis V.M."/>
            <person name="Zilli J."/>
            <person name="James E.K."/>
        </authorList>
    </citation>
    <scope>NUCLEOTIDE SEQUENCE [LARGE SCALE GENOMIC DNA]</scope>
    <source>
        <strain evidence="1 2">JPY530</strain>
    </source>
</reference>
<gene>
    <name evidence="1" type="ORF">V4C56_21430</name>
</gene>
<dbReference type="Pfam" id="PF11811">
    <property type="entry name" value="DUF3331"/>
    <property type="match status" value="1"/>
</dbReference>
<proteinExistence type="predicted"/>
<evidence type="ECO:0000313" key="2">
    <source>
        <dbReference type="Proteomes" id="UP001481677"/>
    </source>
</evidence>
<protein>
    <submittedName>
        <fullName evidence="1">DUF3331 domain-containing protein</fullName>
    </submittedName>
</protein>
<dbReference type="InterPro" id="IPR021769">
    <property type="entry name" value="DUF3331"/>
</dbReference>
<dbReference type="EMBL" id="JAZHGA010000015">
    <property type="protein sequence ID" value="MEM5342175.1"/>
    <property type="molecule type" value="Genomic_DNA"/>
</dbReference>
<comment type="caution">
    <text evidence="1">The sequence shown here is derived from an EMBL/GenBank/DDBJ whole genome shotgun (WGS) entry which is preliminary data.</text>
</comment>
<sequence length="164" mass="18216">MTPELSPSSMCTSSEVKVEQPDVRGAMACIMETLLGQRTLPNYTSTGPSKRLGKFRPHNRATATSITGPVVRVETPARLEIVERLSRETLAIYWSDARTGRYADQLWRLGRARVRSFCVLSGAPIEVGDSVYRPKSQGTNGPANRDFMILAQVVEDVYPDRETI</sequence>
<accession>A0ABU9R549</accession>
<name>A0ABU9R549_9BURK</name>
<dbReference type="Proteomes" id="UP001481677">
    <property type="component" value="Unassembled WGS sequence"/>
</dbReference>
<organism evidence="1 2">
    <name type="scientific">Paraburkholderia azotifigens</name>
    <dbReference type="NCBI Taxonomy" id="2057004"/>
    <lineage>
        <taxon>Bacteria</taxon>
        <taxon>Pseudomonadati</taxon>
        <taxon>Pseudomonadota</taxon>
        <taxon>Betaproteobacteria</taxon>
        <taxon>Burkholderiales</taxon>
        <taxon>Burkholderiaceae</taxon>
        <taxon>Paraburkholderia</taxon>
    </lineage>
</organism>